<sequence>MKTKLAHVRVNVKNLDAAIDWYTTKLGFKVAATWPPEKPNYAHFDAEYGATFALMEDNNYPSHGRFNFNITDVDALWAELKDHVNVIEELFSTPYGTKKFTISDLDGNELGFVQESES</sequence>
<dbReference type="OrthoDB" id="582242at2"/>
<dbReference type="Pfam" id="PF00903">
    <property type="entry name" value="Glyoxalase"/>
    <property type="match status" value="1"/>
</dbReference>
<dbReference type="EMBL" id="LDPH01000063">
    <property type="protein sequence ID" value="KLV14855.1"/>
    <property type="molecule type" value="Genomic_DNA"/>
</dbReference>
<dbReference type="SUPFAM" id="SSF54593">
    <property type="entry name" value="Glyoxalase/Bleomycin resistance protein/Dihydroxybiphenyl dioxygenase"/>
    <property type="match status" value="1"/>
</dbReference>
<accession>A0A0J1KEG0</accession>
<dbReference type="InterPro" id="IPR037523">
    <property type="entry name" value="VOC_core"/>
</dbReference>
<evidence type="ECO:0000313" key="2">
    <source>
        <dbReference type="EMBL" id="KLV14855.1"/>
    </source>
</evidence>
<comment type="caution">
    <text evidence="2">The sequence shown here is derived from an EMBL/GenBank/DDBJ whole genome shotgun (WGS) entry which is preliminary data.</text>
</comment>
<keyword evidence="3" id="KW-1185">Reference proteome</keyword>
<dbReference type="CDD" id="cd06587">
    <property type="entry name" value="VOC"/>
    <property type="match status" value="1"/>
</dbReference>
<dbReference type="PANTHER" id="PTHR36437:SF2">
    <property type="entry name" value="GLYOXALASE_BLEOMYCIN RESISTANCE PROTEIN_DIOXYGENASE"/>
    <property type="match status" value="1"/>
</dbReference>
<dbReference type="Proteomes" id="UP000036045">
    <property type="component" value="Unassembled WGS sequence"/>
</dbReference>
<name>A0A0J1KEG0_NIACI</name>
<dbReference type="RefSeq" id="WP_047945064.1">
    <property type="nucleotide sequence ID" value="NZ_LDPH01000063.1"/>
</dbReference>
<protein>
    <recommendedName>
        <fullName evidence="1">VOC domain-containing protein</fullName>
    </recommendedName>
</protein>
<gene>
    <name evidence="2" type="ORF">ABW02_25870</name>
</gene>
<dbReference type="PATRIC" id="fig|1397.4.peg.4993"/>
<dbReference type="Gene3D" id="3.10.180.10">
    <property type="entry name" value="2,3-Dihydroxybiphenyl 1,2-Dioxygenase, domain 1"/>
    <property type="match status" value="1"/>
</dbReference>
<feature type="domain" description="VOC" evidence="1">
    <location>
        <begin position="4"/>
        <end position="115"/>
    </location>
</feature>
<dbReference type="PROSITE" id="PS51819">
    <property type="entry name" value="VOC"/>
    <property type="match status" value="1"/>
</dbReference>
<organism evidence="2 3">
    <name type="scientific">Niallia circulans</name>
    <name type="common">Bacillus circulans</name>
    <dbReference type="NCBI Taxonomy" id="1397"/>
    <lineage>
        <taxon>Bacteria</taxon>
        <taxon>Bacillati</taxon>
        <taxon>Bacillota</taxon>
        <taxon>Bacilli</taxon>
        <taxon>Bacillales</taxon>
        <taxon>Bacillaceae</taxon>
        <taxon>Niallia</taxon>
    </lineage>
</organism>
<evidence type="ECO:0000313" key="3">
    <source>
        <dbReference type="Proteomes" id="UP000036045"/>
    </source>
</evidence>
<reference evidence="2 3" key="1">
    <citation type="submission" date="2015-05" db="EMBL/GenBank/DDBJ databases">
        <title>Whole genome sequence and identification of bacterial endophytes from Costus igneus.</title>
        <authorList>
            <person name="Lee Y.P."/>
            <person name="Gan H.M."/>
            <person name="Eng W."/>
            <person name="Wheatley M.S."/>
            <person name="Caraballo A."/>
            <person name="Polter S."/>
            <person name="Savka M.A."/>
            <person name="Hudson A.O."/>
        </authorList>
    </citation>
    <scope>NUCLEOTIDE SEQUENCE [LARGE SCALE GENOMIC DNA]</scope>
    <source>
        <strain evidence="2 3">RIT379</strain>
    </source>
</reference>
<proteinExistence type="predicted"/>
<dbReference type="AlphaFoldDB" id="A0A0J1KEG0"/>
<dbReference type="InterPro" id="IPR029068">
    <property type="entry name" value="Glyas_Bleomycin-R_OHBP_Dase"/>
</dbReference>
<dbReference type="PANTHER" id="PTHR36437">
    <property type="entry name" value="GLYOXALASE/BLEOMYCIN RESISTANCE PROTEIN/DIOXYGENASE"/>
    <property type="match status" value="1"/>
</dbReference>
<evidence type="ECO:0000259" key="1">
    <source>
        <dbReference type="PROSITE" id="PS51819"/>
    </source>
</evidence>
<dbReference type="InterPro" id="IPR004360">
    <property type="entry name" value="Glyas_Fos-R_dOase_dom"/>
</dbReference>